<name>A0ABR3YEV1_9EURO</name>
<proteinExistence type="predicted"/>
<feature type="chain" id="PRO_5045439127" description="IgE-binding protein" evidence="1">
    <location>
        <begin position="17"/>
        <end position="200"/>
    </location>
</feature>
<comment type="caution">
    <text evidence="2">The sequence shown here is derived from an EMBL/GenBank/DDBJ whole genome shotgun (WGS) entry which is preliminary data.</text>
</comment>
<feature type="signal peptide" evidence="1">
    <location>
        <begin position="1"/>
        <end position="16"/>
    </location>
</feature>
<evidence type="ECO:0000256" key="1">
    <source>
        <dbReference type="SAM" id="SignalP"/>
    </source>
</evidence>
<organism evidence="2 3">
    <name type="scientific">Paecilomyces lecythidis</name>
    <dbReference type="NCBI Taxonomy" id="3004212"/>
    <lineage>
        <taxon>Eukaryota</taxon>
        <taxon>Fungi</taxon>
        <taxon>Dikarya</taxon>
        <taxon>Ascomycota</taxon>
        <taxon>Pezizomycotina</taxon>
        <taxon>Eurotiomycetes</taxon>
        <taxon>Eurotiomycetidae</taxon>
        <taxon>Eurotiales</taxon>
        <taxon>Thermoascaceae</taxon>
        <taxon>Paecilomyces</taxon>
    </lineage>
</organism>
<dbReference type="InterPro" id="IPR052820">
    <property type="entry name" value="PhiA_domain"/>
</dbReference>
<accession>A0ABR3YEV1</accession>
<evidence type="ECO:0000313" key="3">
    <source>
        <dbReference type="Proteomes" id="UP001583193"/>
    </source>
</evidence>
<keyword evidence="3" id="KW-1185">Reference proteome</keyword>
<gene>
    <name evidence="2" type="ORF">Plec18167_000756</name>
</gene>
<evidence type="ECO:0008006" key="4">
    <source>
        <dbReference type="Google" id="ProtNLM"/>
    </source>
</evidence>
<dbReference type="EMBL" id="JAVDPF010000001">
    <property type="protein sequence ID" value="KAL1886821.1"/>
    <property type="molecule type" value="Genomic_DNA"/>
</dbReference>
<protein>
    <recommendedName>
        <fullName evidence="4">IgE-binding protein</fullName>
    </recommendedName>
</protein>
<dbReference type="PANTHER" id="PTHR42047">
    <property type="entry name" value="PROTEIN, PUTATIVE (AFU_ORTHOLOGUE AFUA_6G03560)-RELATED"/>
    <property type="match status" value="1"/>
</dbReference>
<dbReference type="PANTHER" id="PTHR42047:SF1">
    <property type="entry name" value="PROTEIN, PUTATIVE (AFU_ORTHOLOGUE AFUA_6G03560)-RELATED"/>
    <property type="match status" value="1"/>
</dbReference>
<reference evidence="2 3" key="1">
    <citation type="journal article" date="2024" name="IMA Fungus">
        <title>IMA Genome - F19 : A genome assembly and annotation guide to empower mycologists, including annotated draft genome sequences of Ceratocystis pirilliformis, Diaporthe australafricana, Fusarium ophioides, Paecilomyces lecythidis, and Sporothrix stenoceras.</title>
        <authorList>
            <person name="Aylward J."/>
            <person name="Wilson A.M."/>
            <person name="Visagie C.M."/>
            <person name="Spraker J."/>
            <person name="Barnes I."/>
            <person name="Buitendag C."/>
            <person name="Ceriani C."/>
            <person name="Del Mar Angel L."/>
            <person name="du Plessis D."/>
            <person name="Fuchs T."/>
            <person name="Gasser K."/>
            <person name="Kramer D."/>
            <person name="Li W."/>
            <person name="Munsamy K."/>
            <person name="Piso A."/>
            <person name="Price J.L."/>
            <person name="Sonnekus B."/>
            <person name="Thomas C."/>
            <person name="van der Nest A."/>
            <person name="van Dijk A."/>
            <person name="van Heerden A."/>
            <person name="van Vuuren N."/>
            <person name="Yilmaz N."/>
            <person name="Duong T.A."/>
            <person name="van der Merwe N.A."/>
            <person name="Wingfield M.J."/>
            <person name="Wingfield B.D."/>
        </authorList>
    </citation>
    <scope>NUCLEOTIDE SEQUENCE [LARGE SCALE GENOMIC DNA]</scope>
    <source>
        <strain evidence="2 3">CMW 18167</strain>
    </source>
</reference>
<keyword evidence="1" id="KW-0732">Signal</keyword>
<sequence length="200" mass="20863">MKFLAVTALLPLLASALPRGQPMAKRQTDIPPFTVTSSRSGSPIHLLPLQAAGESFWLGGNPATYCPAGEGIVCPPGKETVIVGASALDVEVPGGQLIYVNPSGALSFTQAHSANIPAGSAVGPFQYQPGQPFGYWSFTGLNTTGFMACPQPQGNTTQWRVYAAIPNATVPTGNVNDCLGFNALAVPWKSNSTAAAWQYI</sequence>
<dbReference type="Proteomes" id="UP001583193">
    <property type="component" value="Unassembled WGS sequence"/>
</dbReference>
<evidence type="ECO:0000313" key="2">
    <source>
        <dbReference type="EMBL" id="KAL1886821.1"/>
    </source>
</evidence>